<dbReference type="Gene3D" id="3.30.200.20">
    <property type="entry name" value="Phosphorylase Kinase, domain 1"/>
    <property type="match status" value="1"/>
</dbReference>
<name>A0AAP4BCK0_9FIRM</name>
<dbReference type="InterPro" id="IPR017441">
    <property type="entry name" value="Protein_kinase_ATP_BS"/>
</dbReference>
<dbReference type="Proteomes" id="UP001300383">
    <property type="component" value="Unassembled WGS sequence"/>
</dbReference>
<dbReference type="EC" id="2.7.11.1" evidence="7"/>
<evidence type="ECO:0000256" key="5">
    <source>
        <dbReference type="PROSITE-ProRule" id="PRU10141"/>
    </source>
</evidence>
<evidence type="ECO:0000256" key="2">
    <source>
        <dbReference type="ARBA" id="ARBA00022741"/>
    </source>
</evidence>
<dbReference type="PROSITE" id="PS00108">
    <property type="entry name" value="PROTEIN_KINASE_ST"/>
    <property type="match status" value="1"/>
</dbReference>
<dbReference type="Gene3D" id="1.10.510.10">
    <property type="entry name" value="Transferase(Phosphotransferase) domain 1"/>
    <property type="match status" value="1"/>
</dbReference>
<keyword evidence="2 5" id="KW-0547">Nucleotide-binding</keyword>
<dbReference type="InterPro" id="IPR000719">
    <property type="entry name" value="Prot_kinase_dom"/>
</dbReference>
<feature type="domain" description="Protein kinase" evidence="6">
    <location>
        <begin position="12"/>
        <end position="266"/>
    </location>
</feature>
<evidence type="ECO:0000259" key="6">
    <source>
        <dbReference type="PROSITE" id="PS50011"/>
    </source>
</evidence>
<comment type="caution">
    <text evidence="7">The sequence shown here is derived from an EMBL/GenBank/DDBJ whole genome shotgun (WGS) entry which is preliminary data.</text>
</comment>
<evidence type="ECO:0000313" key="7">
    <source>
        <dbReference type="EMBL" id="MDI9243300.1"/>
    </source>
</evidence>
<dbReference type="RefSeq" id="WP_283231725.1">
    <property type="nucleotide sequence ID" value="NZ_JASGBQ010000030.1"/>
</dbReference>
<feature type="binding site" evidence="5">
    <location>
        <position position="41"/>
    </location>
    <ligand>
        <name>ATP</name>
        <dbReference type="ChEBI" id="CHEBI:30616"/>
    </ligand>
</feature>
<reference evidence="7 8" key="1">
    <citation type="submission" date="2023-05" db="EMBL/GenBank/DDBJ databases">
        <title>[ruminococcus] sp. nov., isolated from a pig farm feces dump.</title>
        <authorList>
            <person name="Chang Y.-H."/>
        </authorList>
    </citation>
    <scope>NUCLEOTIDE SEQUENCE [LARGE SCALE GENOMIC DNA]</scope>
    <source>
        <strain evidence="7 8">YH-rum2234</strain>
    </source>
</reference>
<evidence type="ECO:0000256" key="1">
    <source>
        <dbReference type="ARBA" id="ARBA00022679"/>
    </source>
</evidence>
<protein>
    <submittedName>
        <fullName evidence="7">Serine/threonine-protein kinase</fullName>
        <ecNumber evidence="7">2.7.11.1</ecNumber>
    </submittedName>
</protein>
<evidence type="ECO:0000256" key="3">
    <source>
        <dbReference type="ARBA" id="ARBA00022777"/>
    </source>
</evidence>
<dbReference type="SUPFAM" id="SSF56112">
    <property type="entry name" value="Protein kinase-like (PK-like)"/>
    <property type="match status" value="1"/>
</dbReference>
<dbReference type="GO" id="GO:0004674">
    <property type="term" value="F:protein serine/threonine kinase activity"/>
    <property type="evidence" value="ECO:0007669"/>
    <property type="project" value="UniProtKB-EC"/>
</dbReference>
<accession>A0AAP4BCK0</accession>
<sequence>MLQIGSVVDGKYKILNMIGQGGMSTVYLAMNERANKQWAIKEVRKDGVQNFDVVRQGLIVETDMLKKLHHPNLPSIIDVIDADDTFLIVMDYIEGISLKQALRETGAQPQELVIEWAKELCDVLGYLHSRIPAIIYRDMKPANVILKPDGHVTLIDFGTAREYKNAQVEDTQCLGTRGYAAPEQYGGRGQTDARTDIYCLGATIYHLVTGQNPGEYPYTMVPIRQIDPGLSTGLEQIILKCTQPDPSRRYQSCAELLYDLEHYDELDISHRRGQKRKLGLFAASALLTLILTGASVFGRVMEKKTENQGCDAYIQAAERTSGSERIDNYKSAISLNPSNEAAYLGYLDTVMEDGRLEDSEYQMLLQCLNDRDGGRSNANEAYLKTNEAGYVKFCYELGVDCYYSYGDNGNKAYAAKWLSVVLEKDAAGLHYSMPEDERNKAAWAERADILYHIGSYYNQLDQVDKSGDSTASYATYWMDLMELLDNDRGRTDGSDSATFLRLCIEITGQIQTNASKFKNAGITEDEMRTAIGTIREKSDGIEAGGELQKELKAQLAVNTELAEEKLLVVFSGTSEGGS</sequence>
<dbReference type="PANTHER" id="PTHR43289:SF34">
    <property type="entry name" value="SERINE_THREONINE-PROTEIN KINASE YBDM-RELATED"/>
    <property type="match status" value="1"/>
</dbReference>
<dbReference type="CDD" id="cd14014">
    <property type="entry name" value="STKc_PknB_like"/>
    <property type="match status" value="1"/>
</dbReference>
<dbReference type="Pfam" id="PF00069">
    <property type="entry name" value="Pkinase"/>
    <property type="match status" value="1"/>
</dbReference>
<evidence type="ECO:0000256" key="4">
    <source>
        <dbReference type="ARBA" id="ARBA00022840"/>
    </source>
</evidence>
<dbReference type="PROSITE" id="PS00107">
    <property type="entry name" value="PROTEIN_KINASE_ATP"/>
    <property type="match status" value="1"/>
</dbReference>
<dbReference type="SMART" id="SM00220">
    <property type="entry name" value="S_TKc"/>
    <property type="match status" value="1"/>
</dbReference>
<proteinExistence type="predicted"/>
<keyword evidence="4 5" id="KW-0067">ATP-binding</keyword>
<dbReference type="AlphaFoldDB" id="A0AAP4BCK0"/>
<keyword evidence="8" id="KW-1185">Reference proteome</keyword>
<dbReference type="PANTHER" id="PTHR43289">
    <property type="entry name" value="MITOGEN-ACTIVATED PROTEIN KINASE KINASE KINASE 20-RELATED"/>
    <property type="match status" value="1"/>
</dbReference>
<dbReference type="InterPro" id="IPR011009">
    <property type="entry name" value="Kinase-like_dom_sf"/>
</dbReference>
<evidence type="ECO:0000313" key="8">
    <source>
        <dbReference type="Proteomes" id="UP001300383"/>
    </source>
</evidence>
<organism evidence="7 8">
    <name type="scientific">Fusibacillus kribbianus</name>
    <dbReference type="NCBI Taxonomy" id="3044208"/>
    <lineage>
        <taxon>Bacteria</taxon>
        <taxon>Bacillati</taxon>
        <taxon>Bacillota</taxon>
        <taxon>Clostridia</taxon>
        <taxon>Lachnospirales</taxon>
        <taxon>Lachnospiraceae</taxon>
        <taxon>Fusibacillus</taxon>
    </lineage>
</organism>
<dbReference type="EMBL" id="JASGBQ010000030">
    <property type="protein sequence ID" value="MDI9243300.1"/>
    <property type="molecule type" value="Genomic_DNA"/>
</dbReference>
<dbReference type="GO" id="GO:0005524">
    <property type="term" value="F:ATP binding"/>
    <property type="evidence" value="ECO:0007669"/>
    <property type="project" value="UniProtKB-UniRule"/>
</dbReference>
<keyword evidence="1 7" id="KW-0808">Transferase</keyword>
<keyword evidence="3 7" id="KW-0418">Kinase</keyword>
<gene>
    <name evidence="7" type="ORF">QJ036_12660</name>
</gene>
<dbReference type="PROSITE" id="PS50011">
    <property type="entry name" value="PROTEIN_KINASE_DOM"/>
    <property type="match status" value="1"/>
</dbReference>
<dbReference type="InterPro" id="IPR008271">
    <property type="entry name" value="Ser/Thr_kinase_AS"/>
</dbReference>